<protein>
    <submittedName>
        <fullName evidence="2">Uncharacterized protein</fullName>
    </submittedName>
</protein>
<dbReference type="Proteomes" id="UP000034172">
    <property type="component" value="Unassembled WGS sequence"/>
</dbReference>
<evidence type="ECO:0000313" key="2">
    <source>
        <dbReference type="EMBL" id="KKT49747.1"/>
    </source>
</evidence>
<keyword evidence="1" id="KW-1133">Transmembrane helix</keyword>
<evidence type="ECO:0000313" key="3">
    <source>
        <dbReference type="Proteomes" id="UP000034172"/>
    </source>
</evidence>
<evidence type="ECO:0000256" key="1">
    <source>
        <dbReference type="SAM" id="Phobius"/>
    </source>
</evidence>
<dbReference type="AlphaFoldDB" id="A0A0G1K0T1"/>
<dbReference type="EMBL" id="LCIE01000002">
    <property type="protein sequence ID" value="KKT49747.1"/>
    <property type="molecule type" value="Genomic_DNA"/>
</dbReference>
<keyword evidence="1" id="KW-0472">Membrane</keyword>
<proteinExistence type="predicted"/>
<name>A0A0G1K0T1_9BACT</name>
<organism evidence="2 3">
    <name type="scientific">Candidatus Collierbacteria bacterium GW2011_GWC2_44_18</name>
    <dbReference type="NCBI Taxonomy" id="1618392"/>
    <lineage>
        <taxon>Bacteria</taxon>
        <taxon>Candidatus Collieribacteriota</taxon>
    </lineage>
</organism>
<comment type="caution">
    <text evidence="2">The sequence shown here is derived from an EMBL/GenBank/DDBJ whole genome shotgun (WGS) entry which is preliminary data.</text>
</comment>
<feature type="transmembrane region" description="Helical" evidence="1">
    <location>
        <begin position="140"/>
        <end position="162"/>
    </location>
</feature>
<sequence>MNIVSAVIVTVIAAVVVVLTMTLGRQETLTGYNIEFALRDEGSTFEIASLTKAQTEKVDAQIENHSISNSGVFVFQDSKGTQYVSQIKLFEHSSWESQSFEGPISWGKYTIVEVSYVDVTLSSANPLKVIIDYSTHDRFLGVWVWLFWVVVFWLGGISLSIFE</sequence>
<dbReference type="STRING" id="1618392.UW41_C0002G0023"/>
<accession>A0A0G1K0T1</accession>
<feature type="transmembrane region" description="Helical" evidence="1">
    <location>
        <begin position="6"/>
        <end position="24"/>
    </location>
</feature>
<keyword evidence="1" id="KW-0812">Transmembrane</keyword>
<gene>
    <name evidence="2" type="ORF">UW41_C0002G0023</name>
</gene>
<reference evidence="2 3" key="1">
    <citation type="journal article" date="2015" name="Nature">
        <title>rRNA introns, odd ribosomes, and small enigmatic genomes across a large radiation of phyla.</title>
        <authorList>
            <person name="Brown C.T."/>
            <person name="Hug L.A."/>
            <person name="Thomas B.C."/>
            <person name="Sharon I."/>
            <person name="Castelle C.J."/>
            <person name="Singh A."/>
            <person name="Wilkins M.J."/>
            <person name="Williams K.H."/>
            <person name="Banfield J.F."/>
        </authorList>
    </citation>
    <scope>NUCLEOTIDE SEQUENCE [LARGE SCALE GENOMIC DNA]</scope>
</reference>